<protein>
    <submittedName>
        <fullName evidence="2">AsmA family superfamily protein</fullName>
    </submittedName>
</protein>
<reference evidence="2 3" key="1">
    <citation type="journal article" date="2013" name="Genome Announc.">
        <title>Complete genome sequence of Simiduia agarivorans SA1(T), a marine bacterium able to degrade a variety of polysaccharides.</title>
        <authorList>
            <person name="Lin S.Y."/>
            <person name="Shieh W.Y."/>
            <person name="Chen J.S."/>
            <person name="Tang S.L."/>
        </authorList>
    </citation>
    <scope>NUCLEOTIDE SEQUENCE [LARGE SCALE GENOMIC DNA]</scope>
    <source>
        <strain evidence="3">DSM 21679 / JCM 13881 / BCRC 17597 / SA1</strain>
    </source>
</reference>
<dbReference type="RefSeq" id="WP_015047983.1">
    <property type="nucleotide sequence ID" value="NC_018868.3"/>
</dbReference>
<dbReference type="Proteomes" id="UP000000466">
    <property type="component" value="Chromosome"/>
</dbReference>
<sequence>MARALKILFILILLLVLAAIALVLTFDPNKYKPQIIELAARNNVVLKMDGDLGWQLWPRIAIKAEQVAVSAPEAPDTPIAAIDRFAVAVQLIPLFSQEVKIDGITLTGAKIDLKVNKHGVGNWQSLGKVAAAEHAPVLVPAIARAHQLGNVRAVNARQPFNAAQQLQLARLTLQDSQLSFAKADGIHLSLTDLGAEITDLKLDGSAIPVSLNTAFTLVRPEASTLKGETRANLTLRLPEALDQVIIEGLKAPVTLTHAGTSARADLSADAILLLGGEGVRYSGDLTLAPTNLQKLMIALGSPLPPMADARALHEVSLASPFKGDSTQLMLEPLTILVDSSTIKGKAGITDFETTALLVDIQGDAINLDHYLPPPEADTAGAAGAGGKKAIRQSKPAASDALPLEALRALNLDLLAGFDKMTVKGLPFQQVKTKVIAKAGLIQLKSFDARLHEGPLNANGVFDARKDEATLSFNATGNKMPLEKLLQDFEVAPLVSGSGAVTVKGQSRGATSTALAEALTADIGLQSQQMLLHSMNLEKSLCELAMLAQRKEMPAIEWADFTKLQTLTSQIQLANQKLTVKSMNGGVESMAMGGLGVVDLAKGGLDFKFDLTIDEAANALLNCPIANKKLLNKKLPIRCKDSFAKLNARSCAPDMAAIEDMYRDEVKSKVNKELDKQLDKHLEKNPEAKELLKNLFGGKKKE</sequence>
<dbReference type="PANTHER" id="PTHR30441">
    <property type="entry name" value="DUF748 DOMAIN-CONTAINING PROTEIN"/>
    <property type="match status" value="1"/>
</dbReference>
<proteinExistence type="predicted"/>
<accession>K4KNL2</accession>
<dbReference type="HOGENOM" id="CLU_388239_0_0_6"/>
<dbReference type="PANTHER" id="PTHR30441:SF8">
    <property type="entry name" value="DUF748 DOMAIN-CONTAINING PROTEIN"/>
    <property type="match status" value="1"/>
</dbReference>
<evidence type="ECO:0000313" key="2">
    <source>
        <dbReference type="EMBL" id="AFU99820.1"/>
    </source>
</evidence>
<dbReference type="OrthoDB" id="9766390at2"/>
<dbReference type="EMBL" id="CP003746">
    <property type="protein sequence ID" value="AFU99820.1"/>
    <property type="molecule type" value="Genomic_DNA"/>
</dbReference>
<organism evidence="2 3">
    <name type="scientific">Simiduia agarivorans (strain DSM 21679 / JCM 13881 / BCRC 17597 / SA1)</name>
    <dbReference type="NCBI Taxonomy" id="1117647"/>
    <lineage>
        <taxon>Bacteria</taxon>
        <taxon>Pseudomonadati</taxon>
        <taxon>Pseudomonadota</taxon>
        <taxon>Gammaproteobacteria</taxon>
        <taxon>Cellvibrionales</taxon>
        <taxon>Cellvibrionaceae</taxon>
        <taxon>Simiduia</taxon>
    </lineage>
</organism>
<dbReference type="KEGG" id="saga:M5M_13380"/>
<dbReference type="GO" id="GO:0005886">
    <property type="term" value="C:plasma membrane"/>
    <property type="evidence" value="ECO:0007669"/>
    <property type="project" value="TreeGrafter"/>
</dbReference>
<dbReference type="Pfam" id="PF05170">
    <property type="entry name" value="AsmA"/>
    <property type="match status" value="2"/>
</dbReference>
<dbReference type="AlphaFoldDB" id="K4KNL2"/>
<dbReference type="eggNOG" id="COG2982">
    <property type="taxonomic scope" value="Bacteria"/>
</dbReference>
<keyword evidence="3" id="KW-1185">Reference proteome</keyword>
<gene>
    <name evidence="2" type="ordered locus">M5M_13380</name>
</gene>
<dbReference type="InterPro" id="IPR007844">
    <property type="entry name" value="AsmA"/>
</dbReference>
<dbReference type="STRING" id="1117647.M5M_13380"/>
<dbReference type="InterPro" id="IPR052894">
    <property type="entry name" value="AsmA-related"/>
</dbReference>
<feature type="domain" description="AsmA" evidence="1">
    <location>
        <begin position="1"/>
        <end position="185"/>
    </location>
</feature>
<evidence type="ECO:0000313" key="3">
    <source>
        <dbReference type="Proteomes" id="UP000000466"/>
    </source>
</evidence>
<feature type="domain" description="AsmA" evidence="1">
    <location>
        <begin position="290"/>
        <end position="552"/>
    </location>
</feature>
<dbReference type="GO" id="GO:0090313">
    <property type="term" value="P:regulation of protein targeting to membrane"/>
    <property type="evidence" value="ECO:0007669"/>
    <property type="project" value="TreeGrafter"/>
</dbReference>
<evidence type="ECO:0000259" key="1">
    <source>
        <dbReference type="Pfam" id="PF05170"/>
    </source>
</evidence>
<name>K4KNL2_SIMAS</name>